<reference evidence="4 5" key="1">
    <citation type="submission" date="2015-12" db="EMBL/GenBank/DDBJ databases">
        <title>The genome of Folsomia candida.</title>
        <authorList>
            <person name="Faddeeva A."/>
            <person name="Derks M.F."/>
            <person name="Anvar Y."/>
            <person name="Smit S."/>
            <person name="Van Straalen N."/>
            <person name="Roelofs D."/>
        </authorList>
    </citation>
    <scope>NUCLEOTIDE SEQUENCE [LARGE SCALE GENOMIC DNA]</scope>
    <source>
        <strain evidence="4 5">VU population</strain>
        <tissue evidence="4">Whole body</tissue>
    </source>
</reference>
<evidence type="ECO:0000259" key="3">
    <source>
        <dbReference type="PROSITE" id="PS50853"/>
    </source>
</evidence>
<dbReference type="InterPro" id="IPR036116">
    <property type="entry name" value="FN3_sf"/>
</dbReference>
<dbReference type="Pfam" id="PF00041">
    <property type="entry name" value="fn3"/>
    <property type="match status" value="6"/>
</dbReference>
<feature type="region of interest" description="Disordered" evidence="1">
    <location>
        <begin position="64"/>
        <end position="90"/>
    </location>
</feature>
<feature type="compositionally biased region" description="Low complexity" evidence="1">
    <location>
        <begin position="338"/>
        <end position="351"/>
    </location>
</feature>
<keyword evidence="2" id="KW-0812">Transmembrane</keyword>
<feature type="domain" description="Fibronectin type-III" evidence="3">
    <location>
        <begin position="990"/>
        <end position="1076"/>
    </location>
</feature>
<evidence type="ECO:0000256" key="1">
    <source>
        <dbReference type="SAM" id="MobiDB-lite"/>
    </source>
</evidence>
<feature type="domain" description="Fibronectin type-III" evidence="3">
    <location>
        <begin position="762"/>
        <end position="854"/>
    </location>
</feature>
<protein>
    <submittedName>
        <fullName evidence="4">Fibronectin type-III domain-containing protein 3a</fullName>
    </submittedName>
</protein>
<feature type="compositionally biased region" description="Basic and acidic residues" evidence="1">
    <location>
        <begin position="64"/>
        <end position="76"/>
    </location>
</feature>
<evidence type="ECO:0000313" key="4">
    <source>
        <dbReference type="EMBL" id="OXA61190.1"/>
    </source>
</evidence>
<feature type="compositionally biased region" description="Polar residues" evidence="1">
    <location>
        <begin position="284"/>
        <end position="302"/>
    </location>
</feature>
<keyword evidence="2" id="KW-1133">Transmembrane helix</keyword>
<feature type="compositionally biased region" description="Basic and acidic residues" evidence="1">
    <location>
        <begin position="916"/>
        <end position="932"/>
    </location>
</feature>
<dbReference type="STRING" id="158441.A0A226EVF5"/>
<keyword evidence="5" id="KW-1185">Reference proteome</keyword>
<dbReference type="EMBL" id="LNIX01000002">
    <property type="protein sequence ID" value="OXA61190.1"/>
    <property type="molecule type" value="Genomic_DNA"/>
</dbReference>
<dbReference type="OrthoDB" id="443915at2759"/>
<feature type="domain" description="Fibronectin type-III" evidence="3">
    <location>
        <begin position="575"/>
        <end position="663"/>
    </location>
</feature>
<dbReference type="SMART" id="SM00060">
    <property type="entry name" value="FN3"/>
    <property type="match status" value="9"/>
</dbReference>
<feature type="domain" description="Fibronectin type-III" evidence="3">
    <location>
        <begin position="369"/>
        <end position="474"/>
    </location>
</feature>
<dbReference type="InterPro" id="IPR013783">
    <property type="entry name" value="Ig-like_fold"/>
</dbReference>
<evidence type="ECO:0000313" key="5">
    <source>
        <dbReference type="Proteomes" id="UP000198287"/>
    </source>
</evidence>
<proteinExistence type="predicted"/>
<feature type="domain" description="Fibronectin type-III" evidence="3">
    <location>
        <begin position="1168"/>
        <end position="1269"/>
    </location>
</feature>
<accession>A0A226EVF5</accession>
<dbReference type="Gene3D" id="2.60.40.10">
    <property type="entry name" value="Immunoglobulins"/>
    <property type="match status" value="9"/>
</dbReference>
<dbReference type="PANTHER" id="PTHR24099:SF11">
    <property type="entry name" value="FIBRONECTIN TYPE III DOMAIN-CONTAINING 3BA-RELATED"/>
    <property type="match status" value="1"/>
</dbReference>
<sequence>MENSEIPVQLPDTEASPVDSAAVVVVEENSGLVGEIDEQQQPVVPVEHEEKVCVDQEDKECVVAAKGENERGGESGRDDDDDESGKVVDDVVDTKIIPDSIPTSTEVVEEGGTEEEAVIEIERGSSSPLVQQSSASSSLQEEVNENKNNFEPTITTTSYSGEEQVVEEPEVVIVDDTLIQPEIPYEYINIPGPRFIYAPFPILVPGHLAPNSQGQQFYPAGPSGYPNFTPMQQVPCPVPSPHQGPPGSNNGGGLATGYSIPAHAQKDERTQRQFMRIRRKLEQKQQAPVPSYNNGASYNNHPASIRKEPAYTTSNGTRKVTNGVSKSPANSGMEEDGSVGSTGSVTDSTGTQDEEEENRTLAMTEMLSSIIPPTVTEVTARSAYVQWSHPDRISESGDNKFPDFDVSDNDFRYEVFINEKSRDSRFRSIFVGSSLSCRVKDLKPGSVYAITYCSMLGDVKGNTCNATNFSTLAAEPDPPGCPRPVSRSRSSMMLKWNPPISDNGSKLSHYILEYDEGKGGSHFVEAYRGKNKQCTVAKLQPSYSYQFRLAAVNDIGKSRYTSVVSAMTAGSPPTQPAPPTISEAGVKYLRLEWKGRDTDDEYTLQMEDPSSGHGFMPVYNGSAPNYLCIGLKRNFQYKFRLRAQNEEGHSKWSDEVVLCTLPDRPCPPHKPQLKGRVNAYGFKVRWDPPSDTGGMPISAFALQIDQGNGYEEIYRGTEGECTVDRLSPGQSYALRVITIGPGGESDPSESCVITTEPVCPGKSHIPRVIGKPKSNSVHLKWSPPDWTGGSPINGFEVGCTTPDNQTQEAYRGKDCECIVNRLLPGRAYLFQIRAFNRIGAGDWSDPLEIISGAGSPDAPSAPKVVTKTSHIVLISWTEPLNNGSAVMEYRVQMASPTPTLPPTTPPTPEHCSSSTEEGKKTPVEEVKSETKDAPLQQLSSFTQVYVGPSLYCELKGLQPASIYLFRIQAINGAGSSDWSPVVTHEMPASSPNGVLGVEAVATCSSISLTWKIPLDNGSEITKYNVMMGETLLVSNSNSWVIDNLMPDTQHKIRIQAVNSVGPGPFSSTLKVWTKPLAPPPPKLECVCVAPNWMKLKWTEISSKNIEYLVQMINPYKDEFEVVYRGTASNAKVTRLNEDTEYLLRICALNGAGQGPFSDLYKFSTSKAPPSQVKGCKIELLNDSSTYRFEWFEVTCLDTIEYQFQVASKKRDMDFKTMYKGTERRVELNHNQLEKGVEYACRVCAIRVSGDGAALVGPYSNNVNFHIPSSSDEEDLVISSKSHSASSKSQARATNTFWMTMEEKMSKISYESRVGIVAVFALIILAFVISLITHHVVS</sequence>
<feature type="compositionally biased region" description="Polar residues" evidence="1">
    <location>
        <begin position="311"/>
        <end position="330"/>
    </location>
</feature>
<dbReference type="SUPFAM" id="SSF49265">
    <property type="entry name" value="Fibronectin type III"/>
    <property type="match status" value="4"/>
</dbReference>
<keyword evidence="2" id="KW-0472">Membrane</keyword>
<comment type="caution">
    <text evidence="4">The sequence shown here is derived from an EMBL/GenBank/DDBJ whole genome shotgun (WGS) entry which is preliminary data.</text>
</comment>
<evidence type="ECO:0000256" key="2">
    <source>
        <dbReference type="SAM" id="Phobius"/>
    </source>
</evidence>
<dbReference type="CDD" id="cd00063">
    <property type="entry name" value="FN3"/>
    <property type="match status" value="8"/>
</dbReference>
<dbReference type="PROSITE" id="PS50853">
    <property type="entry name" value="FN3"/>
    <property type="match status" value="9"/>
</dbReference>
<feature type="region of interest" description="Disordered" evidence="1">
    <location>
        <begin position="895"/>
        <end position="932"/>
    </location>
</feature>
<feature type="domain" description="Fibronectin type-III" evidence="3">
    <location>
        <begin position="667"/>
        <end position="758"/>
    </location>
</feature>
<feature type="region of interest" description="Disordered" evidence="1">
    <location>
        <begin position="218"/>
        <end position="357"/>
    </location>
</feature>
<dbReference type="Proteomes" id="UP000198287">
    <property type="component" value="Unassembled WGS sequence"/>
</dbReference>
<dbReference type="InterPro" id="IPR050617">
    <property type="entry name" value="E3_ligase_FN3/SPRY"/>
</dbReference>
<feature type="transmembrane region" description="Helical" evidence="2">
    <location>
        <begin position="1313"/>
        <end position="1336"/>
    </location>
</feature>
<dbReference type="PRINTS" id="PR00014">
    <property type="entry name" value="FNTYPEIII"/>
</dbReference>
<feature type="compositionally biased region" description="Pro residues" evidence="1">
    <location>
        <begin position="898"/>
        <end position="908"/>
    </location>
</feature>
<dbReference type="InterPro" id="IPR003961">
    <property type="entry name" value="FN3_dom"/>
</dbReference>
<dbReference type="PANTHER" id="PTHR24099">
    <property type="entry name" value="E3 UBIQUITIN-PROTEIN LIGASE TRIM36-RELATED"/>
    <property type="match status" value="1"/>
</dbReference>
<feature type="domain" description="Fibronectin type-III" evidence="3">
    <location>
        <begin position="858"/>
        <end position="989"/>
    </location>
</feature>
<feature type="domain" description="Fibronectin type-III" evidence="3">
    <location>
        <begin position="478"/>
        <end position="571"/>
    </location>
</feature>
<organism evidence="4 5">
    <name type="scientific">Folsomia candida</name>
    <name type="common">Springtail</name>
    <dbReference type="NCBI Taxonomy" id="158441"/>
    <lineage>
        <taxon>Eukaryota</taxon>
        <taxon>Metazoa</taxon>
        <taxon>Ecdysozoa</taxon>
        <taxon>Arthropoda</taxon>
        <taxon>Hexapoda</taxon>
        <taxon>Collembola</taxon>
        <taxon>Entomobryomorpha</taxon>
        <taxon>Isotomoidea</taxon>
        <taxon>Isotomidae</taxon>
        <taxon>Proisotominae</taxon>
        <taxon>Folsomia</taxon>
    </lineage>
</organism>
<dbReference type="OMA" id="YSHGRAN"/>
<feature type="domain" description="Fibronectin type-III" evidence="3">
    <location>
        <begin position="1079"/>
        <end position="1167"/>
    </location>
</feature>
<name>A0A226EVF5_FOLCA</name>
<gene>
    <name evidence="4" type="ORF">Fcan01_04409</name>
</gene>